<dbReference type="InterPro" id="IPR041628">
    <property type="entry name" value="ChlI/MoxR_AAA_lid"/>
</dbReference>
<gene>
    <name evidence="2" type="ORF">OLW01_18060</name>
</gene>
<keyword evidence="3" id="KW-1185">Reference proteome</keyword>
<dbReference type="Pfam" id="PF17863">
    <property type="entry name" value="AAA_lid_2"/>
    <property type="match status" value="1"/>
</dbReference>
<keyword evidence="2" id="KW-0614">Plasmid</keyword>
<dbReference type="Gene3D" id="3.40.50.300">
    <property type="entry name" value="P-loop containing nucleotide triphosphate hydrolases"/>
    <property type="match status" value="1"/>
</dbReference>
<dbReference type="Gene3D" id="1.10.8.80">
    <property type="entry name" value="Magnesium chelatase subunit I, C-Terminal domain"/>
    <property type="match status" value="1"/>
</dbReference>
<dbReference type="RefSeq" id="WP_268076899.1">
    <property type="nucleotide sequence ID" value="NZ_CP109967.1"/>
</dbReference>
<dbReference type="InterPro" id="IPR003593">
    <property type="entry name" value="AAA+_ATPase"/>
</dbReference>
<evidence type="ECO:0000259" key="1">
    <source>
        <dbReference type="SMART" id="SM00382"/>
    </source>
</evidence>
<geneLocation type="plasmid" evidence="2 3">
    <name>pCadTS8_2</name>
</geneLocation>
<dbReference type="CDD" id="cd00009">
    <property type="entry name" value="AAA"/>
    <property type="match status" value="1"/>
</dbReference>
<reference evidence="2" key="1">
    <citation type="submission" date="2022-10" db="EMBL/GenBank/DDBJ databases">
        <title>Catenovulum adriacola sp. nov. isolated in the Harbour of Susak.</title>
        <authorList>
            <person name="Schoch T."/>
            <person name="Reich S.J."/>
            <person name="Stoeferle S."/>
            <person name="Flaiz M."/>
            <person name="Kazda M."/>
            <person name="Riedel C.U."/>
            <person name="Duerre P."/>
        </authorList>
    </citation>
    <scope>NUCLEOTIDE SEQUENCE</scope>
    <source>
        <strain evidence="2">TS8</strain>
        <plasmid evidence="2">pCadTS8_2</plasmid>
    </source>
</reference>
<organism evidence="2 3">
    <name type="scientific">Catenovulum adriaticum</name>
    <dbReference type="NCBI Taxonomy" id="2984846"/>
    <lineage>
        <taxon>Bacteria</taxon>
        <taxon>Pseudomonadati</taxon>
        <taxon>Pseudomonadota</taxon>
        <taxon>Gammaproteobacteria</taxon>
        <taxon>Alteromonadales</taxon>
        <taxon>Alteromonadaceae</taxon>
        <taxon>Catenovulum</taxon>
    </lineage>
</organism>
<dbReference type="PIRSF" id="PIRSF002849">
    <property type="entry name" value="AAA_ATPase_chaperone_MoxR_prd"/>
    <property type="match status" value="1"/>
</dbReference>
<dbReference type="EMBL" id="CP109967">
    <property type="protein sequence ID" value="WAJ72184.1"/>
    <property type="molecule type" value="Genomic_DNA"/>
</dbReference>
<proteinExistence type="predicted"/>
<protein>
    <submittedName>
        <fullName evidence="2">MoxR family ATPase</fullName>
    </submittedName>
</protein>
<dbReference type="InterPro" id="IPR027417">
    <property type="entry name" value="P-loop_NTPase"/>
</dbReference>
<dbReference type="SMART" id="SM00382">
    <property type="entry name" value="AAA"/>
    <property type="match status" value="1"/>
</dbReference>
<dbReference type="PANTHER" id="PTHR42759:SF1">
    <property type="entry name" value="MAGNESIUM-CHELATASE SUBUNIT CHLD"/>
    <property type="match status" value="1"/>
</dbReference>
<name>A0ABY7AV20_9ALTE</name>
<dbReference type="InterPro" id="IPR011703">
    <property type="entry name" value="ATPase_AAA-3"/>
</dbReference>
<dbReference type="SUPFAM" id="SSF52540">
    <property type="entry name" value="P-loop containing nucleoside triphosphate hydrolases"/>
    <property type="match status" value="1"/>
</dbReference>
<sequence>MNDVALTETELQQAADWITQLRGSVETVLVGQSNVVNQVITVLLAGGHVLLEGVPGLGKTLLVKALAQSISVNYQRIQFTPDLMPADVSGHSLLDMQSGQFKVRKGPAFTNLLLADEINRAPAKTQAALLEVMQEQQITIDGQSYPLPSPYMVLATQNPIDNEGTYPLPEAELDRFMMKVIIDYPQQADEIRLTLMNTGLAEANCFAKSIEPVICAEQIELLKQMAAKVIIDEKIVEYAVSIVRATREWQGIEHGAGIRASIALVQASKVNALAQGQAFVTPDDIKNSVADVLHHRIILSAEREIEGISAKQVLEELISKIDVPRQ</sequence>
<dbReference type="PANTHER" id="PTHR42759">
    <property type="entry name" value="MOXR FAMILY PROTEIN"/>
    <property type="match status" value="1"/>
</dbReference>
<dbReference type="Proteomes" id="UP001163726">
    <property type="component" value="Plasmid pCadTS8_2"/>
</dbReference>
<dbReference type="InterPro" id="IPR050764">
    <property type="entry name" value="CbbQ/NirQ/NorQ/GpvN"/>
</dbReference>
<dbReference type="Pfam" id="PF07726">
    <property type="entry name" value="AAA_3"/>
    <property type="match status" value="1"/>
</dbReference>
<evidence type="ECO:0000313" key="3">
    <source>
        <dbReference type="Proteomes" id="UP001163726"/>
    </source>
</evidence>
<accession>A0ABY7AV20</accession>
<evidence type="ECO:0000313" key="2">
    <source>
        <dbReference type="EMBL" id="WAJ72184.1"/>
    </source>
</evidence>
<feature type="domain" description="AAA+ ATPase" evidence="1">
    <location>
        <begin position="45"/>
        <end position="186"/>
    </location>
</feature>